<feature type="transmembrane region" description="Helical" evidence="2">
    <location>
        <begin position="275"/>
        <end position="295"/>
    </location>
</feature>
<protein>
    <submittedName>
        <fullName evidence="4">Male determiner protein Mdmd(III)-like</fullName>
    </submittedName>
</protein>
<sequence length="544" mass="60946">MKMMMTIIKKKLILLLLTTIIMININIDNNNRFVNGFTFGPILSNLLTIGQLTNRSLFVVTKSKQTYIVNVDELDMWTQTWRIPYRDTVDLYTRYPWIKQLSLYKQFLDNDYNRYMTILTPSPKENLLGFYGDHSALFIDINKKKATLLDMKKIEDYNTNLLPVSTLNQGIGFVRQDKETITLMAYQFDEQLSPFKPLTYRRCSDYSLVIDGNCSMDAKTIPFPYITNAFSDLSSNLHLFTDDDMIIKFLISGHRWKYLPQTTFLNVDVAVNPQLTLLILLLMLGIVVLESFLLIKCYFTHDKMIDNVRRLSTLKSNIPPPVYVYDSSSIVDTKRKASSKTTKKGMKKLPPPAEPAPPVSADSFLTDNLNSNKISTSALMDSSTSHSKPQSAILKTELSSSIQDKSKTFKGSIIESSAISTPQSTVVSEVPYKDDATHDSSKSGSPSRSRKKPPSNSPSRSKKKISPSSNIGSPSRSKKKAPSNSPSTSRKHAPSNSPSATKKKPVGSGHISSPISSKKKDKETTKKTKTKLKSTGPESKKGKK</sequence>
<evidence type="ECO:0000256" key="1">
    <source>
        <dbReference type="SAM" id="MobiDB-lite"/>
    </source>
</evidence>
<keyword evidence="2" id="KW-0812">Transmembrane</keyword>
<feature type="compositionally biased region" description="Low complexity" evidence="1">
    <location>
        <begin position="466"/>
        <end position="475"/>
    </location>
</feature>
<feature type="compositionally biased region" description="Polar residues" evidence="1">
    <location>
        <begin position="482"/>
        <end position="500"/>
    </location>
</feature>
<dbReference type="KEGG" id="dpte:113794746"/>
<keyword evidence="2" id="KW-1133">Transmembrane helix</keyword>
<dbReference type="Proteomes" id="UP000515146">
    <property type="component" value="Unplaced"/>
</dbReference>
<evidence type="ECO:0000256" key="2">
    <source>
        <dbReference type="SAM" id="Phobius"/>
    </source>
</evidence>
<proteinExistence type="predicted"/>
<keyword evidence="3" id="KW-1185">Reference proteome</keyword>
<name>A0A6P6Y5V4_DERPT</name>
<evidence type="ECO:0000313" key="3">
    <source>
        <dbReference type="Proteomes" id="UP000515146"/>
    </source>
</evidence>
<feature type="region of interest" description="Disordered" evidence="1">
    <location>
        <begin position="431"/>
        <end position="544"/>
    </location>
</feature>
<accession>A0A6P6Y5V4</accession>
<dbReference type="InParanoid" id="A0A6P6Y5V4"/>
<dbReference type="RefSeq" id="XP_027200680.1">
    <property type="nucleotide sequence ID" value="XM_027344879.1"/>
</dbReference>
<organism evidence="3 4">
    <name type="scientific">Dermatophagoides pteronyssinus</name>
    <name type="common">European house dust mite</name>
    <dbReference type="NCBI Taxonomy" id="6956"/>
    <lineage>
        <taxon>Eukaryota</taxon>
        <taxon>Metazoa</taxon>
        <taxon>Ecdysozoa</taxon>
        <taxon>Arthropoda</taxon>
        <taxon>Chelicerata</taxon>
        <taxon>Arachnida</taxon>
        <taxon>Acari</taxon>
        <taxon>Acariformes</taxon>
        <taxon>Sarcoptiformes</taxon>
        <taxon>Astigmata</taxon>
        <taxon>Psoroptidia</taxon>
        <taxon>Analgoidea</taxon>
        <taxon>Pyroglyphidae</taxon>
        <taxon>Dermatophagoidinae</taxon>
        <taxon>Dermatophagoides</taxon>
    </lineage>
</organism>
<feature type="region of interest" description="Disordered" evidence="1">
    <location>
        <begin position="335"/>
        <end position="365"/>
    </location>
</feature>
<dbReference type="AlphaFoldDB" id="A0A6P6Y5V4"/>
<feature type="compositionally biased region" description="Basic and acidic residues" evidence="1">
    <location>
        <begin position="431"/>
        <end position="441"/>
    </location>
</feature>
<keyword evidence="2" id="KW-0472">Membrane</keyword>
<gene>
    <name evidence="4" type="primary">LOC113794746</name>
</gene>
<evidence type="ECO:0000313" key="4">
    <source>
        <dbReference type="RefSeq" id="XP_027200680.1"/>
    </source>
</evidence>
<feature type="compositionally biased region" description="Basic residues" evidence="1">
    <location>
        <begin position="336"/>
        <end position="347"/>
    </location>
</feature>
<reference evidence="4" key="1">
    <citation type="submission" date="2025-08" db="UniProtKB">
        <authorList>
            <consortium name="RefSeq"/>
        </authorList>
    </citation>
    <scope>IDENTIFICATION</scope>
    <source>
        <strain evidence="4">Airmid</strain>
    </source>
</reference>
<feature type="compositionally biased region" description="Pro residues" evidence="1">
    <location>
        <begin position="349"/>
        <end position="358"/>
    </location>
</feature>